<dbReference type="Proteomes" id="UP001211907">
    <property type="component" value="Unassembled WGS sequence"/>
</dbReference>
<evidence type="ECO:0000313" key="1">
    <source>
        <dbReference type="EMBL" id="KAJ3133406.1"/>
    </source>
</evidence>
<comment type="caution">
    <text evidence="1">The sequence shown here is derived from an EMBL/GenBank/DDBJ whole genome shotgun (WGS) entry which is preliminary data.</text>
</comment>
<evidence type="ECO:0000313" key="2">
    <source>
        <dbReference type="Proteomes" id="UP001211907"/>
    </source>
</evidence>
<dbReference type="EMBL" id="JADGJH010000219">
    <property type="protein sequence ID" value="KAJ3133406.1"/>
    <property type="molecule type" value="Genomic_DNA"/>
</dbReference>
<organism evidence="1 2">
    <name type="scientific">Physocladia obscura</name>
    <dbReference type="NCBI Taxonomy" id="109957"/>
    <lineage>
        <taxon>Eukaryota</taxon>
        <taxon>Fungi</taxon>
        <taxon>Fungi incertae sedis</taxon>
        <taxon>Chytridiomycota</taxon>
        <taxon>Chytridiomycota incertae sedis</taxon>
        <taxon>Chytridiomycetes</taxon>
        <taxon>Chytridiales</taxon>
        <taxon>Chytriomycetaceae</taxon>
        <taxon>Physocladia</taxon>
    </lineage>
</organism>
<proteinExistence type="predicted"/>
<dbReference type="AlphaFoldDB" id="A0AAD5T741"/>
<keyword evidence="2" id="KW-1185">Reference proteome</keyword>
<gene>
    <name evidence="1" type="ORF">HK100_004434</name>
</gene>
<protein>
    <submittedName>
        <fullName evidence="1">Uncharacterized protein</fullName>
    </submittedName>
</protein>
<accession>A0AAD5T741</accession>
<feature type="non-terminal residue" evidence="1">
    <location>
        <position position="73"/>
    </location>
</feature>
<name>A0AAD5T741_9FUNG</name>
<reference evidence="1" key="1">
    <citation type="submission" date="2020-05" db="EMBL/GenBank/DDBJ databases">
        <title>Phylogenomic resolution of chytrid fungi.</title>
        <authorList>
            <person name="Stajich J.E."/>
            <person name="Amses K."/>
            <person name="Simmons R."/>
            <person name="Seto K."/>
            <person name="Myers J."/>
            <person name="Bonds A."/>
            <person name="Quandt C.A."/>
            <person name="Barry K."/>
            <person name="Liu P."/>
            <person name="Grigoriev I."/>
            <person name="Longcore J.E."/>
            <person name="James T.Y."/>
        </authorList>
    </citation>
    <scope>NUCLEOTIDE SEQUENCE</scope>
    <source>
        <strain evidence="1">JEL0513</strain>
    </source>
</reference>
<sequence length="73" mass="7655">MASGLRWAFTQVLLMGTNKTTKGKTNLGEKNLKRGGGSDGNPFAALHKLSPVMGILFAACSVVFEAAGDDGWL</sequence>